<dbReference type="Proteomes" id="UP000660381">
    <property type="component" value="Unassembled WGS sequence"/>
</dbReference>
<keyword evidence="3" id="KW-1185">Reference proteome</keyword>
<comment type="caution">
    <text evidence="2">The sequence shown here is derived from an EMBL/GenBank/DDBJ whole genome shotgun (WGS) entry which is preliminary data.</text>
</comment>
<organism evidence="2 3">
    <name type="scientific">Anabaena catenula FACHB-362</name>
    <dbReference type="NCBI Taxonomy" id="2692877"/>
    <lineage>
        <taxon>Bacteria</taxon>
        <taxon>Bacillati</taxon>
        <taxon>Cyanobacteriota</taxon>
        <taxon>Cyanophyceae</taxon>
        <taxon>Nostocales</taxon>
        <taxon>Nostocaceae</taxon>
        <taxon>Anabaena</taxon>
    </lineage>
</organism>
<reference evidence="2 3" key="1">
    <citation type="journal article" date="2020" name="ISME J.">
        <title>Comparative genomics reveals insights into cyanobacterial evolution and habitat adaptation.</title>
        <authorList>
            <person name="Chen M.Y."/>
            <person name="Teng W.K."/>
            <person name="Zhao L."/>
            <person name="Hu C.X."/>
            <person name="Zhou Y.K."/>
            <person name="Han B.P."/>
            <person name="Song L.R."/>
            <person name="Shu W.S."/>
        </authorList>
    </citation>
    <scope>NUCLEOTIDE SEQUENCE [LARGE SCALE GENOMIC DNA]</scope>
    <source>
        <strain evidence="2 3">FACHB-362</strain>
    </source>
</reference>
<name>A0ABR8J0X0_9NOST</name>
<evidence type="ECO:0000313" key="2">
    <source>
        <dbReference type="EMBL" id="MBD2691514.1"/>
    </source>
</evidence>
<protein>
    <submittedName>
        <fullName evidence="2">Serine dehydratase</fullName>
    </submittedName>
</protein>
<feature type="compositionally biased region" description="Low complexity" evidence="1">
    <location>
        <begin position="21"/>
        <end position="33"/>
    </location>
</feature>
<proteinExistence type="predicted"/>
<dbReference type="RefSeq" id="WP_190905994.1">
    <property type="nucleotide sequence ID" value="NZ_JACJTQ010000007.1"/>
</dbReference>
<evidence type="ECO:0000313" key="3">
    <source>
        <dbReference type="Proteomes" id="UP000660381"/>
    </source>
</evidence>
<feature type="compositionally biased region" description="Polar residues" evidence="1">
    <location>
        <begin position="11"/>
        <end position="20"/>
    </location>
</feature>
<gene>
    <name evidence="2" type="ORF">H6G68_07055</name>
</gene>
<dbReference type="EMBL" id="JACJTQ010000007">
    <property type="protein sequence ID" value="MBD2691514.1"/>
    <property type="molecule type" value="Genomic_DNA"/>
</dbReference>
<feature type="region of interest" description="Disordered" evidence="1">
    <location>
        <begin position="1"/>
        <end position="33"/>
    </location>
</feature>
<evidence type="ECO:0000256" key="1">
    <source>
        <dbReference type="SAM" id="MobiDB-lite"/>
    </source>
</evidence>
<accession>A0ABR8J0X0</accession>
<sequence>MMLATQGLKEMQSNRNLTKESTQVSTNTNNSSQQVQHIYTLEHLVKTLEEVANHLAAN</sequence>